<evidence type="ECO:0000313" key="2">
    <source>
        <dbReference type="Proteomes" id="UP000238442"/>
    </source>
</evidence>
<dbReference type="Pfam" id="PF04199">
    <property type="entry name" value="Cyclase"/>
    <property type="match status" value="1"/>
</dbReference>
<dbReference type="EMBL" id="CP027062">
    <property type="protein sequence ID" value="AVI50968.1"/>
    <property type="molecule type" value="Genomic_DNA"/>
</dbReference>
<dbReference type="GO" id="GO:0004061">
    <property type="term" value="F:arylformamidase activity"/>
    <property type="evidence" value="ECO:0007669"/>
    <property type="project" value="InterPro"/>
</dbReference>
<dbReference type="OrthoDB" id="9814192at2"/>
<dbReference type="AlphaFoldDB" id="A0A2S0HWG2"/>
<gene>
    <name evidence="1" type="ORF">C5O00_07180</name>
</gene>
<dbReference type="InterPro" id="IPR007325">
    <property type="entry name" value="KFase/CYL"/>
</dbReference>
<evidence type="ECO:0000313" key="1">
    <source>
        <dbReference type="EMBL" id="AVI50968.1"/>
    </source>
</evidence>
<organism evidence="1 2">
    <name type="scientific">Pukyongia salina</name>
    <dbReference type="NCBI Taxonomy" id="2094025"/>
    <lineage>
        <taxon>Bacteria</taxon>
        <taxon>Pseudomonadati</taxon>
        <taxon>Bacteroidota</taxon>
        <taxon>Flavobacteriia</taxon>
        <taxon>Flavobacteriales</taxon>
        <taxon>Flavobacteriaceae</taxon>
        <taxon>Pukyongia</taxon>
    </lineage>
</organism>
<proteinExistence type="predicted"/>
<sequence length="250" mass="28068">MIASLEHENITYTVDLSKPLDISIPLEGSSRNPIAWNLEKPRIEPVTTEEWTASVAKGAAINFNNIYFNPHAHGTHTECLGHITEKVHSVQKSLSSYFYLATVISVAPELKKGDLVISRKQLHGILKGKSNKALVLRTLPNTISKKSQKYTDTNWPYLEEGAAKYIREMGVDHLLIDLPSVDKEKDGGKLKAHKAFWNYPEAPRLKATITEFIYVSNRIKDGTYLLNLQTAPFVNDATPSRPVLYKIISQ</sequence>
<dbReference type="KEGG" id="aue:C5O00_07180"/>
<dbReference type="RefSeq" id="WP_105216199.1">
    <property type="nucleotide sequence ID" value="NZ_CP027062.1"/>
</dbReference>
<dbReference type="InterPro" id="IPR037175">
    <property type="entry name" value="KFase_sf"/>
</dbReference>
<keyword evidence="1" id="KW-0378">Hydrolase</keyword>
<reference evidence="1 2" key="1">
    <citation type="submission" date="2018-02" db="EMBL/GenBank/DDBJ databases">
        <title>Genomic analysis of the strain RR4-38 isolated from a seawater recirculating aquaculture system.</title>
        <authorList>
            <person name="Kim Y.-S."/>
            <person name="Jang Y.H."/>
            <person name="Kim K.-H."/>
        </authorList>
    </citation>
    <scope>NUCLEOTIDE SEQUENCE [LARGE SCALE GENOMIC DNA]</scope>
    <source>
        <strain evidence="1 2">RR4-38</strain>
    </source>
</reference>
<name>A0A2S0HWG2_9FLAO</name>
<dbReference type="SUPFAM" id="SSF102198">
    <property type="entry name" value="Putative cyclase"/>
    <property type="match status" value="1"/>
</dbReference>
<dbReference type="GO" id="GO:0019441">
    <property type="term" value="P:L-tryptophan catabolic process to kynurenine"/>
    <property type="evidence" value="ECO:0007669"/>
    <property type="project" value="InterPro"/>
</dbReference>
<keyword evidence="2" id="KW-1185">Reference proteome</keyword>
<protein>
    <submittedName>
        <fullName evidence="1">Metal-dependent hydrolase</fullName>
    </submittedName>
</protein>
<dbReference type="Gene3D" id="3.50.30.50">
    <property type="entry name" value="Putative cyclase"/>
    <property type="match status" value="1"/>
</dbReference>
<dbReference type="Proteomes" id="UP000238442">
    <property type="component" value="Chromosome"/>
</dbReference>
<accession>A0A2S0HWG2</accession>